<evidence type="ECO:0000313" key="2">
    <source>
        <dbReference type="Proteomes" id="UP001597389"/>
    </source>
</evidence>
<dbReference type="PROSITE" id="PS51257">
    <property type="entry name" value="PROKAR_LIPOPROTEIN"/>
    <property type="match status" value="1"/>
</dbReference>
<reference evidence="2" key="1">
    <citation type="journal article" date="2019" name="Int. J. Syst. Evol. Microbiol.">
        <title>The Global Catalogue of Microorganisms (GCM) 10K type strain sequencing project: providing services to taxonomists for standard genome sequencing and annotation.</title>
        <authorList>
            <consortium name="The Broad Institute Genomics Platform"/>
            <consortium name="The Broad Institute Genome Sequencing Center for Infectious Disease"/>
            <person name="Wu L."/>
            <person name="Ma J."/>
        </authorList>
    </citation>
    <scope>NUCLEOTIDE SEQUENCE [LARGE SCALE GENOMIC DNA]</scope>
    <source>
        <strain evidence="2">CCUG 57942</strain>
    </source>
</reference>
<dbReference type="Proteomes" id="UP001597389">
    <property type="component" value="Unassembled WGS sequence"/>
</dbReference>
<dbReference type="RefSeq" id="WP_377091041.1">
    <property type="nucleotide sequence ID" value="NZ_JBHSJL010000014.1"/>
</dbReference>
<accession>A0ABW4ZE92</accession>
<dbReference type="EMBL" id="JBHUJB010000054">
    <property type="protein sequence ID" value="MFD2159826.1"/>
    <property type="molecule type" value="Genomic_DNA"/>
</dbReference>
<gene>
    <name evidence="1" type="ORF">ACFSW8_13040</name>
</gene>
<evidence type="ECO:0008006" key="3">
    <source>
        <dbReference type="Google" id="ProtNLM"/>
    </source>
</evidence>
<evidence type="ECO:0000313" key="1">
    <source>
        <dbReference type="EMBL" id="MFD2159826.1"/>
    </source>
</evidence>
<protein>
    <recommendedName>
        <fullName evidence="3">DUF1579 domain-containing protein</fullName>
    </recommendedName>
</protein>
<proteinExistence type="predicted"/>
<organism evidence="1 2">
    <name type="scientific">Rubritalea tangerina</name>
    <dbReference type="NCBI Taxonomy" id="430798"/>
    <lineage>
        <taxon>Bacteria</taxon>
        <taxon>Pseudomonadati</taxon>
        <taxon>Verrucomicrobiota</taxon>
        <taxon>Verrucomicrobiia</taxon>
        <taxon>Verrucomicrobiales</taxon>
        <taxon>Rubritaleaceae</taxon>
        <taxon>Rubritalea</taxon>
    </lineage>
</organism>
<comment type="caution">
    <text evidence="1">The sequence shown here is derived from an EMBL/GenBank/DDBJ whole genome shotgun (WGS) entry which is preliminary data.</text>
</comment>
<sequence length="345" mass="39214">METKWQWRIVFGLLLIGACFIGLEVMGGSEGTRVKEGVAERERVMRKERGQAEVVEVERKKQLWHEAYSSSIDYWAKVVDEDGKPLMGAEVHFILRDDRSWSFDGGKNSRHILVSDEGGIVHLGGKRGAGVVAEARMPGYAPLYGAEGRNLARDSVDYSSQEKWAMEGRPNRLEPKVLKMRKKQVREEIVYAKVRRRSVRKDGSPVMMDFFEEGIPVQLKLFCRSASPEPFTHARYEWDAGFEVLQGGWQVVGKSRAVMAPVDGYARGAFRIEMTEGMEGNWIRSSPNGAREFWLSLQGGGFARLRVEFVTGRDHWVDIDLWYNGEGGRSFEGYEAVKQKVRKGR</sequence>
<name>A0ABW4ZE92_9BACT</name>
<keyword evidence="2" id="KW-1185">Reference proteome</keyword>